<dbReference type="SUPFAM" id="SSF53686">
    <property type="entry name" value="Tryptophan synthase beta subunit-like PLP-dependent enzymes"/>
    <property type="match status" value="1"/>
</dbReference>
<dbReference type="GO" id="GO:0006565">
    <property type="term" value="P:L-serine catabolic process"/>
    <property type="evidence" value="ECO:0007669"/>
    <property type="project" value="TreeGrafter"/>
</dbReference>
<gene>
    <name evidence="7" type="ORF">PACLA_8A046175</name>
</gene>
<dbReference type="PANTHER" id="PTHR48078">
    <property type="entry name" value="THREONINE DEHYDRATASE, MITOCHONDRIAL-RELATED"/>
    <property type="match status" value="1"/>
</dbReference>
<evidence type="ECO:0000256" key="3">
    <source>
        <dbReference type="ARBA" id="ARBA00023239"/>
    </source>
</evidence>
<evidence type="ECO:0000256" key="2">
    <source>
        <dbReference type="ARBA" id="ARBA00022898"/>
    </source>
</evidence>
<proteinExistence type="predicted"/>
<dbReference type="InterPro" id="IPR050147">
    <property type="entry name" value="Ser/Thr_Dehydratase"/>
</dbReference>
<dbReference type="Pfam" id="PF00291">
    <property type="entry name" value="PALP"/>
    <property type="match status" value="1"/>
</dbReference>
<dbReference type="GO" id="GO:0003941">
    <property type="term" value="F:L-serine ammonia-lyase activity"/>
    <property type="evidence" value="ECO:0007669"/>
    <property type="project" value="TreeGrafter"/>
</dbReference>
<dbReference type="EMBL" id="CACRXK020003322">
    <property type="protein sequence ID" value="CAB3998317.1"/>
    <property type="molecule type" value="Genomic_DNA"/>
</dbReference>
<protein>
    <recommendedName>
        <fullName evidence="4">L-serine deaminase</fullName>
    </recommendedName>
    <alternativeName>
        <fullName evidence="5">L-threonine dehydratase</fullName>
    </alternativeName>
</protein>
<dbReference type="InterPro" id="IPR036052">
    <property type="entry name" value="TrpB-like_PALP_sf"/>
</dbReference>
<evidence type="ECO:0000259" key="6">
    <source>
        <dbReference type="Pfam" id="PF00291"/>
    </source>
</evidence>
<dbReference type="AlphaFoldDB" id="A0A7D9E2I9"/>
<dbReference type="GO" id="GO:0009097">
    <property type="term" value="P:isoleucine biosynthetic process"/>
    <property type="evidence" value="ECO:0007669"/>
    <property type="project" value="TreeGrafter"/>
</dbReference>
<comment type="caution">
    <text evidence="7">The sequence shown here is derived from an EMBL/GenBank/DDBJ whole genome shotgun (WGS) entry which is preliminary data.</text>
</comment>
<evidence type="ECO:0000256" key="1">
    <source>
        <dbReference type="ARBA" id="ARBA00001933"/>
    </source>
</evidence>
<evidence type="ECO:0000313" key="8">
    <source>
        <dbReference type="Proteomes" id="UP001152795"/>
    </source>
</evidence>
<keyword evidence="2" id="KW-0663">Pyridoxal phosphate</keyword>
<dbReference type="Proteomes" id="UP001152795">
    <property type="component" value="Unassembled WGS sequence"/>
</dbReference>
<dbReference type="InterPro" id="IPR001926">
    <property type="entry name" value="TrpB-like_PALP"/>
</dbReference>
<dbReference type="OrthoDB" id="4418812at2759"/>
<reference evidence="7" key="1">
    <citation type="submission" date="2020-04" db="EMBL/GenBank/DDBJ databases">
        <authorList>
            <person name="Alioto T."/>
            <person name="Alioto T."/>
            <person name="Gomez Garrido J."/>
        </authorList>
    </citation>
    <scope>NUCLEOTIDE SEQUENCE</scope>
    <source>
        <strain evidence="7">A484AB</strain>
    </source>
</reference>
<dbReference type="Gene3D" id="3.40.50.1100">
    <property type="match status" value="2"/>
</dbReference>
<evidence type="ECO:0000256" key="5">
    <source>
        <dbReference type="ARBA" id="ARBA00042605"/>
    </source>
</evidence>
<evidence type="ECO:0000256" key="4">
    <source>
        <dbReference type="ARBA" id="ARBA00041766"/>
    </source>
</evidence>
<evidence type="ECO:0000313" key="7">
    <source>
        <dbReference type="EMBL" id="CAB3998317.1"/>
    </source>
</evidence>
<dbReference type="GO" id="GO:0006567">
    <property type="term" value="P:L-threonine catabolic process"/>
    <property type="evidence" value="ECO:0007669"/>
    <property type="project" value="TreeGrafter"/>
</dbReference>
<accession>A0A7D9E2I9</accession>
<comment type="cofactor">
    <cofactor evidence="1">
        <name>pyridoxal 5'-phosphate</name>
        <dbReference type="ChEBI" id="CHEBI:597326"/>
    </cofactor>
</comment>
<dbReference type="PANTHER" id="PTHR48078:SF14">
    <property type="entry name" value="L-SERINE AMMONIA-LYASE"/>
    <property type="match status" value="1"/>
</dbReference>
<keyword evidence="3" id="KW-0456">Lyase</keyword>
<dbReference type="GO" id="GO:0004794">
    <property type="term" value="F:threonine deaminase activity"/>
    <property type="evidence" value="ECO:0007669"/>
    <property type="project" value="TreeGrafter"/>
</dbReference>
<feature type="domain" description="Tryptophan synthase beta chain-like PALP" evidence="6">
    <location>
        <begin position="41"/>
        <end position="316"/>
    </location>
</feature>
<name>A0A7D9E2I9_PARCT</name>
<organism evidence="7 8">
    <name type="scientific">Paramuricea clavata</name>
    <name type="common">Red gorgonian</name>
    <name type="synonym">Violescent sea-whip</name>
    <dbReference type="NCBI Taxonomy" id="317549"/>
    <lineage>
        <taxon>Eukaryota</taxon>
        <taxon>Metazoa</taxon>
        <taxon>Cnidaria</taxon>
        <taxon>Anthozoa</taxon>
        <taxon>Octocorallia</taxon>
        <taxon>Malacalcyonacea</taxon>
        <taxon>Plexauridae</taxon>
        <taxon>Paramuricea</taxon>
    </lineage>
</organism>
<keyword evidence="8" id="KW-1185">Reference proteome</keyword>
<sequence>MDQVLDITKERLDKARLAVEKSPLVVKTPLLKNAGELFGLDEKCFMCDVHFKLETLQKTGSFKTRGLANQLVYLPPNVLKDKQSLVAMSAGNYGKAFAYATQQLDLPATVVMPDVAPVSRVKIIEGYGAKVERVPVQELRETVEKHVKEDGMHFLHSFDDTNLICGCASAGFEVLDEIPDPDVIIVCCGGGGLLAGVATAMKYSGKKTRVFGAEPEGAPKMFKSLQAGKAVTLESIDTIASGLAPPMAGKNNFEVIRNFVEDIILVSDKEIKKAMKVLYDGGLVVEPSGAAAFAAFLNKKIPDIKADAQVVVFLTGSNVTIDELHKFIGKTT</sequence>